<evidence type="ECO:0000256" key="1">
    <source>
        <dbReference type="ARBA" id="ARBA00004123"/>
    </source>
</evidence>
<evidence type="ECO:0000256" key="5">
    <source>
        <dbReference type="ARBA" id="ARBA00023163"/>
    </source>
</evidence>
<evidence type="ECO:0000313" key="8">
    <source>
        <dbReference type="EMBL" id="KXN68528.1"/>
    </source>
</evidence>
<dbReference type="OrthoDB" id="2193813at2759"/>
<feature type="domain" description="Bromodomain associated" evidence="7">
    <location>
        <begin position="4"/>
        <end position="79"/>
    </location>
</feature>
<accession>A0A137P0M2</accession>
<protein>
    <recommendedName>
        <fullName evidence="3">Transcription initiation factor TFIID subunit 8</fullName>
    </recommendedName>
</protein>
<gene>
    <name evidence="8" type="ORF">CONCODRAFT_79706</name>
</gene>
<dbReference type="SMART" id="SM00576">
    <property type="entry name" value="BTP"/>
    <property type="match status" value="1"/>
</dbReference>
<organism evidence="8 9">
    <name type="scientific">Conidiobolus coronatus (strain ATCC 28846 / CBS 209.66 / NRRL 28638)</name>
    <name type="common">Delacroixia coronata</name>
    <dbReference type="NCBI Taxonomy" id="796925"/>
    <lineage>
        <taxon>Eukaryota</taxon>
        <taxon>Fungi</taxon>
        <taxon>Fungi incertae sedis</taxon>
        <taxon>Zoopagomycota</taxon>
        <taxon>Entomophthoromycotina</taxon>
        <taxon>Entomophthoromycetes</taxon>
        <taxon>Entomophthorales</taxon>
        <taxon>Ancylistaceae</taxon>
        <taxon>Conidiobolus</taxon>
    </lineage>
</organism>
<proteinExistence type="inferred from homology"/>
<evidence type="ECO:0000256" key="6">
    <source>
        <dbReference type="ARBA" id="ARBA00023242"/>
    </source>
</evidence>
<dbReference type="AlphaFoldDB" id="A0A137P0M2"/>
<dbReference type="EMBL" id="KQ964571">
    <property type="protein sequence ID" value="KXN68528.1"/>
    <property type="molecule type" value="Genomic_DNA"/>
</dbReference>
<keyword evidence="5" id="KW-0804">Transcription</keyword>
<keyword evidence="4" id="KW-0805">Transcription regulation</keyword>
<evidence type="ECO:0000259" key="7">
    <source>
        <dbReference type="SMART" id="SM00576"/>
    </source>
</evidence>
<dbReference type="Proteomes" id="UP000070444">
    <property type="component" value="Unassembled WGS sequence"/>
</dbReference>
<dbReference type="Pfam" id="PF10406">
    <property type="entry name" value="TAF8_C"/>
    <property type="match status" value="1"/>
</dbReference>
<dbReference type="PANTHER" id="PTHR46469:SF1">
    <property type="entry name" value="TRANSCRIPTION INITIATION FACTOR TFIID SUBUNIT 8"/>
    <property type="match status" value="1"/>
</dbReference>
<comment type="subcellular location">
    <subcellularLocation>
        <location evidence="1">Nucleus</location>
    </subcellularLocation>
</comment>
<dbReference type="STRING" id="796925.A0A137P0M2"/>
<dbReference type="GO" id="GO:0006367">
    <property type="term" value="P:transcription initiation at RNA polymerase II promoter"/>
    <property type="evidence" value="ECO:0007669"/>
    <property type="project" value="TreeGrafter"/>
</dbReference>
<keyword evidence="9" id="KW-1185">Reference proteome</keyword>
<evidence type="ECO:0000256" key="4">
    <source>
        <dbReference type="ARBA" id="ARBA00023015"/>
    </source>
</evidence>
<dbReference type="GO" id="GO:0046982">
    <property type="term" value="F:protein heterodimerization activity"/>
    <property type="evidence" value="ECO:0007669"/>
    <property type="project" value="InterPro"/>
</dbReference>
<dbReference type="GO" id="GO:0005669">
    <property type="term" value="C:transcription factor TFIID complex"/>
    <property type="evidence" value="ECO:0007669"/>
    <property type="project" value="InterPro"/>
</dbReference>
<dbReference type="InterPro" id="IPR037818">
    <property type="entry name" value="TAF8"/>
</dbReference>
<dbReference type="Pfam" id="PF07524">
    <property type="entry name" value="Bromo_TP"/>
    <property type="match status" value="1"/>
</dbReference>
<evidence type="ECO:0000256" key="2">
    <source>
        <dbReference type="ARBA" id="ARBA00008767"/>
    </source>
</evidence>
<dbReference type="InterPro" id="IPR009072">
    <property type="entry name" value="Histone-fold"/>
</dbReference>
<dbReference type="InterPro" id="IPR006565">
    <property type="entry name" value="BTP"/>
</dbReference>
<dbReference type="PANTHER" id="PTHR46469">
    <property type="entry name" value="TRANSCRIPTION INITIATION FACTOR TFIID SUBUNIT 8"/>
    <property type="match status" value="1"/>
</dbReference>
<dbReference type="Gene3D" id="1.10.20.10">
    <property type="entry name" value="Histone, subunit A"/>
    <property type="match status" value="1"/>
</dbReference>
<keyword evidence="6" id="KW-0539">Nucleus</keyword>
<evidence type="ECO:0000256" key="3">
    <source>
        <dbReference type="ARBA" id="ARBA00017307"/>
    </source>
</evidence>
<evidence type="ECO:0000313" key="9">
    <source>
        <dbReference type="Proteomes" id="UP000070444"/>
    </source>
</evidence>
<sequence length="215" mass="24546">MSSEEYKPILSKSVAKICQHKNFNSCEVSALDSLTNVAEFYLEHLITLTKNFSQLGNRSRINFQDLEAAFKTLGIKWEEVEISATELLAVNKLPVPKSEKPALPRPFQIRNLCLDPPKKIPAYIPPQLPSFPDEYTFKETPTFPQRLKDPSKIREVNAEQTRLVEENLKRLLFPKSQTNSSSKSNLQDDDNDLPCVNYAMSKFYHINKGSNLKSL</sequence>
<name>A0A137P0M2_CONC2</name>
<dbReference type="SUPFAM" id="SSF47113">
    <property type="entry name" value="Histone-fold"/>
    <property type="match status" value="1"/>
</dbReference>
<dbReference type="InterPro" id="IPR019473">
    <property type="entry name" value="TFIID_su8_C"/>
</dbReference>
<dbReference type="CDD" id="cd08049">
    <property type="entry name" value="TAF8"/>
    <property type="match status" value="1"/>
</dbReference>
<dbReference type="CDD" id="cd00076">
    <property type="entry name" value="HFD_SF"/>
    <property type="match status" value="1"/>
</dbReference>
<comment type="similarity">
    <text evidence="2">Belongs to the TAF8 family.</text>
</comment>
<reference evidence="8 9" key="1">
    <citation type="journal article" date="2015" name="Genome Biol. Evol.">
        <title>Phylogenomic analyses indicate that early fungi evolved digesting cell walls of algal ancestors of land plants.</title>
        <authorList>
            <person name="Chang Y."/>
            <person name="Wang S."/>
            <person name="Sekimoto S."/>
            <person name="Aerts A.L."/>
            <person name="Choi C."/>
            <person name="Clum A."/>
            <person name="LaButti K.M."/>
            <person name="Lindquist E.A."/>
            <person name="Yee Ngan C."/>
            <person name="Ohm R.A."/>
            <person name="Salamov A.A."/>
            <person name="Grigoriev I.V."/>
            <person name="Spatafora J.W."/>
            <person name="Berbee M.L."/>
        </authorList>
    </citation>
    <scope>NUCLEOTIDE SEQUENCE [LARGE SCALE GENOMIC DNA]</scope>
    <source>
        <strain evidence="8 9">NRRL 28638</strain>
    </source>
</reference>